<dbReference type="Proteomes" id="UP000018731">
    <property type="component" value="Unassembled WGS sequence"/>
</dbReference>
<comment type="caution">
    <text evidence="5">The sequence shown here is derived from an EMBL/GenBank/DDBJ whole genome shotgun (WGS) entry which is preliminary data.</text>
</comment>
<dbReference type="InterPro" id="IPR006054">
    <property type="entry name" value="DnaQ"/>
</dbReference>
<feature type="domain" description="Exonuclease" evidence="4">
    <location>
        <begin position="136"/>
        <end position="300"/>
    </location>
</feature>
<reference evidence="5 6" key="1">
    <citation type="journal article" date="2014" name="Genome Announc.">
        <title>Draft genome sequences of six enterohepatic helicobacter species isolated from humans and one from rhesus macaques.</title>
        <authorList>
            <person name="Shen Z."/>
            <person name="Sheh A."/>
            <person name="Young S.K."/>
            <person name="Abouelliel A."/>
            <person name="Ward D.V."/>
            <person name="Earl A.M."/>
            <person name="Fox J.G."/>
        </authorList>
    </citation>
    <scope>NUCLEOTIDE SEQUENCE [LARGE SCALE GENOMIC DNA]</scope>
    <source>
        <strain evidence="5 6">MIT 99-5501</strain>
    </source>
</reference>
<dbReference type="PATRIC" id="fig|1357400.3.peg.2000"/>
<dbReference type="SMART" id="SM00479">
    <property type="entry name" value="EXOIII"/>
    <property type="match status" value="1"/>
</dbReference>
<dbReference type="GO" id="GO:0003887">
    <property type="term" value="F:DNA-directed DNA polymerase activity"/>
    <property type="evidence" value="ECO:0007669"/>
    <property type="project" value="InterPro"/>
</dbReference>
<dbReference type="InterPro" id="IPR012337">
    <property type="entry name" value="RNaseH-like_sf"/>
</dbReference>
<dbReference type="RefSeq" id="WP_023928222.1">
    <property type="nucleotide sequence ID" value="NZ_KI669455.1"/>
</dbReference>
<dbReference type="HOGENOM" id="CLU_879330_0_0_7"/>
<protein>
    <recommendedName>
        <fullName evidence="4">Exonuclease domain-containing protein</fullName>
    </recommendedName>
</protein>
<keyword evidence="6" id="KW-1185">Reference proteome</keyword>
<sequence length="316" mass="35983">MSIAKELQARLTKSKISYEELYGILQQSSKNQTSYTDTKSTHKNPHKSTGKSSIVKSAKKSVEKNLGQDFGDRLDSSLDFTQDFAKDFGTRDFDKDFDIEEAYLQVELLRAQGLPLESSGDTYFLAHNELSWREQEFCFVDIETTGSKPQEHQIIEIGAIKWKNGKILGEFSELIHAYFVPETIVEITQITPKMLENARKEREVLRDFREFLAQSVFVAHNVGFDYGFVSVAMEQAGLYKLLNPKLCTIDLARRTILAKRYSLQYLNEFLGINTPTSHRAYADALTALKVFEISLLSLPKSVRTTQDLIDFSKSAM</sequence>
<gene>
    <name evidence="5" type="ORF">HMPREF2086_01487</name>
</gene>
<dbReference type="FunFam" id="3.30.420.10:FF:000045">
    <property type="entry name" value="3'-5' exonuclease DinG"/>
    <property type="match status" value="1"/>
</dbReference>
<dbReference type="CDD" id="cd06127">
    <property type="entry name" value="DEDDh"/>
    <property type="match status" value="1"/>
</dbReference>
<dbReference type="EMBL" id="AZJI01000007">
    <property type="protein sequence ID" value="ETD22688.1"/>
    <property type="molecule type" value="Genomic_DNA"/>
</dbReference>
<dbReference type="AlphaFoldDB" id="V8C5K8"/>
<evidence type="ECO:0000256" key="1">
    <source>
        <dbReference type="ARBA" id="ARBA00025483"/>
    </source>
</evidence>
<dbReference type="NCBIfam" id="TIGR00573">
    <property type="entry name" value="dnaq"/>
    <property type="match status" value="1"/>
</dbReference>
<proteinExistence type="predicted"/>
<dbReference type="GO" id="GO:0045004">
    <property type="term" value="P:DNA replication proofreading"/>
    <property type="evidence" value="ECO:0007669"/>
    <property type="project" value="TreeGrafter"/>
</dbReference>
<dbReference type="InterPro" id="IPR013520">
    <property type="entry name" value="Ribonucl_H"/>
</dbReference>
<dbReference type="NCBIfam" id="NF006316">
    <property type="entry name" value="PRK08517.1"/>
    <property type="match status" value="1"/>
</dbReference>
<dbReference type="eggNOG" id="COG0847">
    <property type="taxonomic scope" value="Bacteria"/>
</dbReference>
<evidence type="ECO:0000313" key="5">
    <source>
        <dbReference type="EMBL" id="ETD22688.1"/>
    </source>
</evidence>
<accession>V8C5K8</accession>
<dbReference type="GO" id="GO:0005829">
    <property type="term" value="C:cytosol"/>
    <property type="evidence" value="ECO:0007669"/>
    <property type="project" value="TreeGrafter"/>
</dbReference>
<evidence type="ECO:0000256" key="2">
    <source>
        <dbReference type="ARBA" id="ARBA00026073"/>
    </source>
</evidence>
<comment type="function">
    <text evidence="1">DNA polymerase III is a complex, multichain enzyme responsible for most of the replicative synthesis in bacteria. The epsilon subunit contain the editing function and is a proofreading 3'-5' exonuclease.</text>
</comment>
<dbReference type="InterPro" id="IPR036397">
    <property type="entry name" value="RNaseH_sf"/>
</dbReference>
<organism evidence="5 6">
    <name type="scientific">Helicobacter macacae MIT 99-5501</name>
    <dbReference type="NCBI Taxonomy" id="1357400"/>
    <lineage>
        <taxon>Bacteria</taxon>
        <taxon>Pseudomonadati</taxon>
        <taxon>Campylobacterota</taxon>
        <taxon>Epsilonproteobacteria</taxon>
        <taxon>Campylobacterales</taxon>
        <taxon>Helicobacteraceae</taxon>
        <taxon>Helicobacter</taxon>
    </lineage>
</organism>
<evidence type="ECO:0000259" key="4">
    <source>
        <dbReference type="SMART" id="SM00479"/>
    </source>
</evidence>
<evidence type="ECO:0000313" key="6">
    <source>
        <dbReference type="Proteomes" id="UP000018731"/>
    </source>
</evidence>
<dbReference type="PANTHER" id="PTHR30231:SF41">
    <property type="entry name" value="DNA POLYMERASE III SUBUNIT EPSILON"/>
    <property type="match status" value="1"/>
</dbReference>
<dbReference type="Pfam" id="PF00929">
    <property type="entry name" value="RNase_T"/>
    <property type="match status" value="1"/>
</dbReference>
<dbReference type="GO" id="GO:0008408">
    <property type="term" value="F:3'-5' exonuclease activity"/>
    <property type="evidence" value="ECO:0007669"/>
    <property type="project" value="TreeGrafter"/>
</dbReference>
<dbReference type="PANTHER" id="PTHR30231">
    <property type="entry name" value="DNA POLYMERASE III SUBUNIT EPSILON"/>
    <property type="match status" value="1"/>
</dbReference>
<dbReference type="SUPFAM" id="SSF53098">
    <property type="entry name" value="Ribonuclease H-like"/>
    <property type="match status" value="1"/>
</dbReference>
<evidence type="ECO:0000256" key="3">
    <source>
        <dbReference type="SAM" id="MobiDB-lite"/>
    </source>
</evidence>
<feature type="region of interest" description="Disordered" evidence="3">
    <location>
        <begin position="32"/>
        <end position="56"/>
    </location>
</feature>
<comment type="subunit">
    <text evidence="2">DNA polymerase III contains a core (composed of alpha, epsilon and theta chains) that associates with a tau subunit. This core dimerizes to form the POLIII' complex. PolIII' associates with the gamma complex (composed of gamma, delta, delta', psi and chi chains) and with the beta chain to form the complete DNA polymerase III complex.</text>
</comment>
<name>V8C5K8_9HELI</name>
<dbReference type="GO" id="GO:0003677">
    <property type="term" value="F:DNA binding"/>
    <property type="evidence" value="ECO:0007669"/>
    <property type="project" value="InterPro"/>
</dbReference>
<dbReference type="Gene3D" id="3.30.420.10">
    <property type="entry name" value="Ribonuclease H-like superfamily/Ribonuclease H"/>
    <property type="match status" value="1"/>
</dbReference>
<dbReference type="STRING" id="1357400.HMPREF2086_01487"/>